<dbReference type="InterPro" id="IPR045260">
    <property type="entry name" value="Sec12-like"/>
</dbReference>
<dbReference type="OrthoDB" id="71156at2759"/>
<proteinExistence type="predicted"/>
<evidence type="ECO:0000313" key="12">
    <source>
        <dbReference type="EMBL" id="CAH0373621.1"/>
    </source>
</evidence>
<evidence type="ECO:0000256" key="1">
    <source>
        <dbReference type="ARBA" id="ARBA00004389"/>
    </source>
</evidence>
<keyword evidence="4" id="KW-0812">Transmembrane</keyword>
<evidence type="ECO:0000256" key="7">
    <source>
        <dbReference type="ARBA" id="ARBA00022892"/>
    </source>
</evidence>
<dbReference type="Proteomes" id="UP000789595">
    <property type="component" value="Unassembled WGS sequence"/>
</dbReference>
<keyword evidence="7" id="KW-0931">ER-Golgi transport</keyword>
<evidence type="ECO:0000256" key="8">
    <source>
        <dbReference type="ARBA" id="ARBA00022927"/>
    </source>
</evidence>
<keyword evidence="5" id="KW-0677">Repeat</keyword>
<dbReference type="InterPro" id="IPR001680">
    <property type="entry name" value="WD40_rpt"/>
</dbReference>
<comment type="caution">
    <text evidence="12">The sequence shown here is derived from an EMBL/GenBank/DDBJ whole genome shotgun (WGS) entry which is preliminary data.</text>
</comment>
<dbReference type="GO" id="GO:0006888">
    <property type="term" value="P:endoplasmic reticulum to Golgi vesicle-mediated transport"/>
    <property type="evidence" value="ECO:0007669"/>
    <property type="project" value="TreeGrafter"/>
</dbReference>
<name>A0A8J2SS68_9STRA</name>
<dbReference type="GO" id="GO:0015031">
    <property type="term" value="P:protein transport"/>
    <property type="evidence" value="ECO:0007669"/>
    <property type="project" value="UniProtKB-KW"/>
</dbReference>
<dbReference type="Pfam" id="PF00400">
    <property type="entry name" value="WD40"/>
    <property type="match status" value="2"/>
</dbReference>
<evidence type="ECO:0000256" key="9">
    <source>
        <dbReference type="ARBA" id="ARBA00022989"/>
    </source>
</evidence>
<dbReference type="SUPFAM" id="SSF50978">
    <property type="entry name" value="WD40 repeat-like"/>
    <property type="match status" value="1"/>
</dbReference>
<dbReference type="PROSITE" id="PS50082">
    <property type="entry name" value="WD_REPEATS_2"/>
    <property type="match status" value="1"/>
</dbReference>
<organism evidence="12 13">
    <name type="scientific">Pelagomonas calceolata</name>
    <dbReference type="NCBI Taxonomy" id="35677"/>
    <lineage>
        <taxon>Eukaryota</taxon>
        <taxon>Sar</taxon>
        <taxon>Stramenopiles</taxon>
        <taxon>Ochrophyta</taxon>
        <taxon>Pelagophyceae</taxon>
        <taxon>Pelagomonadales</taxon>
        <taxon>Pelagomonadaceae</taxon>
        <taxon>Pelagomonas</taxon>
    </lineage>
</organism>
<dbReference type="PANTHER" id="PTHR23284:SF0">
    <property type="entry name" value="PROLACTIN REGULATORY ELEMENT-BINDING PROTEIN"/>
    <property type="match status" value="1"/>
</dbReference>
<keyword evidence="13" id="KW-1185">Reference proteome</keyword>
<accession>A0A8J2SS68</accession>
<dbReference type="Gene3D" id="2.130.10.10">
    <property type="entry name" value="YVTN repeat-like/Quinoprotein amine dehydrogenase"/>
    <property type="match status" value="1"/>
</dbReference>
<keyword evidence="10" id="KW-0472">Membrane</keyword>
<dbReference type="AlphaFoldDB" id="A0A8J2SS68"/>
<evidence type="ECO:0000256" key="10">
    <source>
        <dbReference type="ARBA" id="ARBA00023136"/>
    </source>
</evidence>
<keyword evidence="9" id="KW-1133">Transmembrane helix</keyword>
<comment type="subcellular location">
    <subcellularLocation>
        <location evidence="1">Endoplasmic reticulum membrane</location>
        <topology evidence="1">Single-pass membrane protein</topology>
    </subcellularLocation>
</comment>
<dbReference type="InterPro" id="IPR015943">
    <property type="entry name" value="WD40/YVTN_repeat-like_dom_sf"/>
</dbReference>
<sequence>MHRQTRSCPTQTPIFSIAYLGSVGSTLQRHHIVYAGGGGSSRTGVGNAIVAAEVGETGLVELCRLDTGAELCSLICIGPKRKLLPSVFGNRFRICKLSGFGSSLQGQRHIAVASDDYVSDFKKEGPSINCCAVDDSRDVLAVGGDDGKLRIWAVSNDEGRFRCTLVNALSPGHTSSITDCSFSESRHLLATASKDGTCLVHSLSTGATICKVSTSCAMPLSQANNYREKTPSAKLLVRACKFVGDNGIISVQSRSRGDAYATKWSLVASDDQDGTLDVGLVATRRISRHPVSAVCLEGELIVHGNVEGMVGIASTTDLSSLGRHLQAHELPVTALAITPDMSSTPPRVLSVSADYKLVTTYLTSTTRVTMARFSVLFALIVFLLRNLLYTCAVRYGLWCESSRVGHTHALSSTPSRFVLAVVMVA</sequence>
<evidence type="ECO:0000256" key="4">
    <source>
        <dbReference type="ARBA" id="ARBA00022692"/>
    </source>
</evidence>
<dbReference type="GO" id="GO:0003400">
    <property type="term" value="P:regulation of COPII vesicle coating"/>
    <property type="evidence" value="ECO:0007669"/>
    <property type="project" value="TreeGrafter"/>
</dbReference>
<protein>
    <recommendedName>
        <fullName evidence="14">Neurobeachin beta-propeller domain-containing protein</fullName>
    </recommendedName>
</protein>
<dbReference type="EMBL" id="CAKKNE010000004">
    <property type="protein sequence ID" value="CAH0373621.1"/>
    <property type="molecule type" value="Genomic_DNA"/>
</dbReference>
<gene>
    <name evidence="12" type="ORF">PECAL_4P08350</name>
</gene>
<evidence type="ECO:0000256" key="2">
    <source>
        <dbReference type="ARBA" id="ARBA00022448"/>
    </source>
</evidence>
<evidence type="ECO:0000313" key="13">
    <source>
        <dbReference type="Proteomes" id="UP000789595"/>
    </source>
</evidence>
<dbReference type="GO" id="GO:0005085">
    <property type="term" value="F:guanyl-nucleotide exchange factor activity"/>
    <property type="evidence" value="ECO:0007669"/>
    <property type="project" value="InterPro"/>
</dbReference>
<evidence type="ECO:0000256" key="5">
    <source>
        <dbReference type="ARBA" id="ARBA00022737"/>
    </source>
</evidence>
<reference evidence="12" key="1">
    <citation type="submission" date="2021-11" db="EMBL/GenBank/DDBJ databases">
        <authorList>
            <consortium name="Genoscope - CEA"/>
            <person name="William W."/>
        </authorList>
    </citation>
    <scope>NUCLEOTIDE SEQUENCE</scope>
</reference>
<evidence type="ECO:0000256" key="6">
    <source>
        <dbReference type="ARBA" id="ARBA00022824"/>
    </source>
</evidence>
<dbReference type="InterPro" id="IPR036322">
    <property type="entry name" value="WD40_repeat_dom_sf"/>
</dbReference>
<dbReference type="GO" id="GO:0005789">
    <property type="term" value="C:endoplasmic reticulum membrane"/>
    <property type="evidence" value="ECO:0007669"/>
    <property type="project" value="UniProtKB-SubCell"/>
</dbReference>
<keyword evidence="2" id="KW-0813">Transport</keyword>
<keyword evidence="6" id="KW-0256">Endoplasmic reticulum</keyword>
<evidence type="ECO:0000256" key="3">
    <source>
        <dbReference type="ARBA" id="ARBA00022574"/>
    </source>
</evidence>
<dbReference type="PANTHER" id="PTHR23284">
    <property type="entry name" value="PROLACTIN REGULATORY ELEMENT BINDING PROTEIN"/>
    <property type="match status" value="1"/>
</dbReference>
<feature type="repeat" description="WD" evidence="11">
    <location>
        <begin position="121"/>
        <end position="162"/>
    </location>
</feature>
<keyword evidence="3 11" id="KW-0853">WD repeat</keyword>
<evidence type="ECO:0000256" key="11">
    <source>
        <dbReference type="PROSITE-ProRule" id="PRU00221"/>
    </source>
</evidence>
<keyword evidence="8" id="KW-0653">Protein transport</keyword>
<dbReference type="SMART" id="SM00320">
    <property type="entry name" value="WD40"/>
    <property type="match status" value="3"/>
</dbReference>
<evidence type="ECO:0008006" key="14">
    <source>
        <dbReference type="Google" id="ProtNLM"/>
    </source>
</evidence>